<comment type="caution">
    <text evidence="2">The sequence shown here is derived from an EMBL/GenBank/DDBJ whole genome shotgun (WGS) entry which is preliminary data.</text>
</comment>
<dbReference type="Pfam" id="PF01966">
    <property type="entry name" value="HD"/>
    <property type="match status" value="1"/>
</dbReference>
<accession>A0A931A8S5</accession>
<dbReference type="SMART" id="SM00471">
    <property type="entry name" value="HDc"/>
    <property type="match status" value="1"/>
</dbReference>
<organism evidence="2 3">
    <name type="scientific">Nonomuraea cypriaca</name>
    <dbReference type="NCBI Taxonomy" id="1187855"/>
    <lineage>
        <taxon>Bacteria</taxon>
        <taxon>Bacillati</taxon>
        <taxon>Actinomycetota</taxon>
        <taxon>Actinomycetes</taxon>
        <taxon>Streptosporangiales</taxon>
        <taxon>Streptosporangiaceae</taxon>
        <taxon>Nonomuraea</taxon>
    </lineage>
</organism>
<dbReference type="InterPro" id="IPR006674">
    <property type="entry name" value="HD_domain"/>
</dbReference>
<feature type="domain" description="HD/PDEase" evidence="1">
    <location>
        <begin position="65"/>
        <end position="191"/>
    </location>
</feature>
<dbReference type="Gene3D" id="1.10.3210.10">
    <property type="entry name" value="Hypothetical protein af1432"/>
    <property type="match status" value="1"/>
</dbReference>
<dbReference type="InterPro" id="IPR003607">
    <property type="entry name" value="HD/PDEase_dom"/>
</dbReference>
<sequence length="195" mass="21715">MQNQADTRIERIRGLLPEIAQISDESLRSTVETIWERMWAESGWGDIADIPKNPSAPGAPQRVPDAWTLVTHTRAVAQLALTSAETVKTLHGIPYDHDALLAIALLHDVSKIVEYEGTREKIQKGHVGRLIQHGVYGAFMMWQHGLPTELVHGVIAHTPSSRGVPQTHEALIVRYVDFLDTDSMLLDAGEELYLK</sequence>
<dbReference type="AlphaFoldDB" id="A0A931A8S5"/>
<protein>
    <submittedName>
        <fullName evidence="2">HD domain-containing protein</fullName>
    </submittedName>
</protein>
<dbReference type="Proteomes" id="UP000605361">
    <property type="component" value="Unassembled WGS sequence"/>
</dbReference>
<dbReference type="NCBIfam" id="TIGR00277">
    <property type="entry name" value="HDIG"/>
    <property type="match status" value="1"/>
</dbReference>
<name>A0A931A8S5_9ACTN</name>
<dbReference type="InterPro" id="IPR006675">
    <property type="entry name" value="HDIG_dom"/>
</dbReference>
<dbReference type="SUPFAM" id="SSF109604">
    <property type="entry name" value="HD-domain/PDEase-like"/>
    <property type="match status" value="1"/>
</dbReference>
<evidence type="ECO:0000313" key="2">
    <source>
        <dbReference type="EMBL" id="MBF8188356.1"/>
    </source>
</evidence>
<gene>
    <name evidence="2" type="ORF">ITP53_22010</name>
</gene>
<keyword evidence="3" id="KW-1185">Reference proteome</keyword>
<dbReference type="EMBL" id="JADOGI010000064">
    <property type="protein sequence ID" value="MBF8188356.1"/>
    <property type="molecule type" value="Genomic_DNA"/>
</dbReference>
<evidence type="ECO:0000313" key="3">
    <source>
        <dbReference type="Proteomes" id="UP000605361"/>
    </source>
</evidence>
<evidence type="ECO:0000259" key="1">
    <source>
        <dbReference type="SMART" id="SM00471"/>
    </source>
</evidence>
<proteinExistence type="predicted"/>
<dbReference type="CDD" id="cd00077">
    <property type="entry name" value="HDc"/>
    <property type="match status" value="1"/>
</dbReference>
<reference evidence="2" key="1">
    <citation type="submission" date="2020-11" db="EMBL/GenBank/DDBJ databases">
        <title>Whole-genome analyses of Nonomuraea sp. K274.</title>
        <authorList>
            <person name="Veyisoglu A."/>
        </authorList>
    </citation>
    <scope>NUCLEOTIDE SEQUENCE</scope>
    <source>
        <strain evidence="2">K274</strain>
    </source>
</reference>
<dbReference type="RefSeq" id="WP_195897307.1">
    <property type="nucleotide sequence ID" value="NZ_JADOGI010000064.1"/>
</dbReference>